<evidence type="ECO:0000256" key="2">
    <source>
        <dbReference type="ARBA" id="ARBA00007568"/>
    </source>
</evidence>
<dbReference type="PANTHER" id="PTHR10168">
    <property type="entry name" value="GLUTAREDOXIN"/>
    <property type="match status" value="1"/>
</dbReference>
<evidence type="ECO:0000313" key="7">
    <source>
        <dbReference type="Proteomes" id="UP001443914"/>
    </source>
</evidence>
<evidence type="ECO:0000259" key="5">
    <source>
        <dbReference type="Pfam" id="PF00462"/>
    </source>
</evidence>
<protein>
    <recommendedName>
        <fullName evidence="5">Glutaredoxin domain-containing protein</fullName>
    </recommendedName>
</protein>
<dbReference type="Gene3D" id="3.40.30.10">
    <property type="entry name" value="Glutaredoxin"/>
    <property type="match status" value="1"/>
</dbReference>
<organism evidence="6 7">
    <name type="scientific">Saponaria officinalis</name>
    <name type="common">Common soapwort</name>
    <name type="synonym">Lychnis saponaria</name>
    <dbReference type="NCBI Taxonomy" id="3572"/>
    <lineage>
        <taxon>Eukaryota</taxon>
        <taxon>Viridiplantae</taxon>
        <taxon>Streptophyta</taxon>
        <taxon>Embryophyta</taxon>
        <taxon>Tracheophyta</taxon>
        <taxon>Spermatophyta</taxon>
        <taxon>Magnoliopsida</taxon>
        <taxon>eudicotyledons</taxon>
        <taxon>Gunneridae</taxon>
        <taxon>Pentapetalae</taxon>
        <taxon>Caryophyllales</taxon>
        <taxon>Caryophyllaceae</taxon>
        <taxon>Caryophylleae</taxon>
        <taxon>Saponaria</taxon>
    </lineage>
</organism>
<dbReference type="EMBL" id="JBDFQZ010000004">
    <property type="protein sequence ID" value="KAK9733631.1"/>
    <property type="molecule type" value="Genomic_DNA"/>
</dbReference>
<dbReference type="InterPro" id="IPR011905">
    <property type="entry name" value="GlrX-like_pln_2"/>
</dbReference>
<dbReference type="PRINTS" id="PR00160">
    <property type="entry name" value="GLUTAREDOXIN"/>
</dbReference>
<evidence type="ECO:0000256" key="3">
    <source>
        <dbReference type="ARBA" id="ARBA00022490"/>
    </source>
</evidence>
<evidence type="ECO:0000256" key="4">
    <source>
        <dbReference type="ARBA" id="ARBA00023284"/>
    </source>
</evidence>
<dbReference type="PROSITE" id="PS51354">
    <property type="entry name" value="GLUTAREDOXIN_2"/>
    <property type="match status" value="1"/>
</dbReference>
<comment type="similarity">
    <text evidence="2">Belongs to the glutaredoxin family. CC-type subfamily.</text>
</comment>
<dbReference type="InterPro" id="IPR002109">
    <property type="entry name" value="Glutaredoxin"/>
</dbReference>
<comment type="caution">
    <text evidence="6">The sequence shown here is derived from an EMBL/GenBank/DDBJ whole genome shotgun (WGS) entry which is preliminary data.</text>
</comment>
<sequence>MQLILTHNNAKHRVEKPYQSTTLVPNLRFLLVVKETGISFPYPSQLFLKQNKRRFSYLAMEVVNHLVEQKPLVIFTKSSCCMSHSVQQLLSSYGANATVYQLDDLPNEKEVEKALQRLGLKPTVPAVFIGQKFVGGAKEIISMQVQGRLTPMLKEAGAIWV</sequence>
<keyword evidence="7" id="KW-1185">Reference proteome</keyword>
<dbReference type="NCBIfam" id="TIGR02189">
    <property type="entry name" value="GlrX-like_plant"/>
    <property type="match status" value="1"/>
</dbReference>
<reference evidence="6" key="1">
    <citation type="submission" date="2024-03" db="EMBL/GenBank/DDBJ databases">
        <title>WGS assembly of Saponaria officinalis var. Norfolk2.</title>
        <authorList>
            <person name="Jenkins J."/>
            <person name="Shu S."/>
            <person name="Grimwood J."/>
            <person name="Barry K."/>
            <person name="Goodstein D."/>
            <person name="Schmutz J."/>
            <person name="Leebens-Mack J."/>
            <person name="Osbourn A."/>
        </authorList>
    </citation>
    <scope>NUCLEOTIDE SEQUENCE [LARGE SCALE GENOMIC DNA]</scope>
    <source>
        <strain evidence="6">JIC</strain>
    </source>
</reference>
<proteinExistence type="inferred from homology"/>
<dbReference type="Pfam" id="PF00462">
    <property type="entry name" value="Glutaredoxin"/>
    <property type="match status" value="1"/>
</dbReference>
<evidence type="ECO:0000313" key="6">
    <source>
        <dbReference type="EMBL" id="KAK9733631.1"/>
    </source>
</evidence>
<name>A0AAW1LJX6_SAPOF</name>
<dbReference type="CDD" id="cd03419">
    <property type="entry name" value="GRX_GRXh_1_2_like"/>
    <property type="match status" value="1"/>
</dbReference>
<dbReference type="SUPFAM" id="SSF52833">
    <property type="entry name" value="Thioredoxin-like"/>
    <property type="match status" value="1"/>
</dbReference>
<accession>A0AAW1LJX6</accession>
<dbReference type="InterPro" id="IPR036249">
    <property type="entry name" value="Thioredoxin-like_sf"/>
</dbReference>
<keyword evidence="3" id="KW-0963">Cytoplasm</keyword>
<evidence type="ECO:0000256" key="1">
    <source>
        <dbReference type="ARBA" id="ARBA00004496"/>
    </source>
</evidence>
<dbReference type="AlphaFoldDB" id="A0AAW1LJX6"/>
<gene>
    <name evidence="6" type="ORF">RND81_04G080300</name>
</gene>
<dbReference type="InterPro" id="IPR014025">
    <property type="entry name" value="Glutaredoxin_subgr"/>
</dbReference>
<feature type="domain" description="Glutaredoxin" evidence="5">
    <location>
        <begin position="73"/>
        <end position="134"/>
    </location>
</feature>
<dbReference type="Proteomes" id="UP001443914">
    <property type="component" value="Unassembled WGS sequence"/>
</dbReference>
<comment type="subcellular location">
    <subcellularLocation>
        <location evidence="1">Cytoplasm</location>
    </subcellularLocation>
</comment>
<dbReference type="GO" id="GO:0005737">
    <property type="term" value="C:cytoplasm"/>
    <property type="evidence" value="ECO:0007669"/>
    <property type="project" value="UniProtKB-SubCell"/>
</dbReference>
<keyword evidence="4" id="KW-0676">Redox-active center</keyword>